<dbReference type="InterPro" id="IPR009686">
    <property type="entry name" value="Senescence/spartin_C"/>
</dbReference>
<dbReference type="GO" id="GO:0005886">
    <property type="term" value="C:plasma membrane"/>
    <property type="evidence" value="ECO:0007669"/>
    <property type="project" value="TreeGrafter"/>
</dbReference>
<dbReference type="PANTHER" id="PTHR21068:SF36">
    <property type="entry name" value="SENESCENCE_DEHYDRATION-ASSOCIATED PROTEIN-LIKE PROTEIN"/>
    <property type="match status" value="1"/>
</dbReference>
<keyword evidence="4" id="KW-1185">Reference proteome</keyword>
<sequence length="368" mass="39006">MGCCGTPRTSSFSRRAARKEEAILQIPNASVYLMQDTAAPPVELARGDLTVLRITEDGVALATVVRVGPDLRWPLTKDEPVVKLDQLHYLFTLPCKDDGGGFLNYGVSFAAPHGSLPSLDMFLKENACFSGTSSSSSFKRTTSSSSAYEVDWKDYSPRIEDYNGALAKALAEGTGGLVKGIFMCSNAYISQVQKGAALLQPQAPASNNGVSGGRPETAKKTKPGEINKTIKRARRVSEMTERMSKTLLDGVLLVTSSVAAPLVQSRAGKSFLAMLPGQVLLATLDAVNKVLDAVEVAERNTLAATSDAVSGAVTKRYGESAGQATEDAFAAAGHAIGTAWNLFKIRKAISPSSSVQSSLIKNAVRNKK</sequence>
<dbReference type="Pfam" id="PF06911">
    <property type="entry name" value="Senescence"/>
    <property type="match status" value="1"/>
</dbReference>
<feature type="domain" description="Senescence" evidence="2">
    <location>
        <begin position="169"/>
        <end position="352"/>
    </location>
</feature>
<proteinExistence type="predicted"/>
<evidence type="ECO:0000256" key="1">
    <source>
        <dbReference type="SAM" id="MobiDB-lite"/>
    </source>
</evidence>
<evidence type="ECO:0000313" key="4">
    <source>
        <dbReference type="Proteomes" id="UP001327560"/>
    </source>
</evidence>
<dbReference type="EMBL" id="CP136890">
    <property type="protein sequence ID" value="WOK95703.1"/>
    <property type="molecule type" value="Genomic_DNA"/>
</dbReference>
<gene>
    <name evidence="3" type="ORF">Cni_G04410</name>
</gene>
<accession>A0AAQ3JSP1</accession>
<feature type="region of interest" description="Disordered" evidence="1">
    <location>
        <begin position="203"/>
        <end position="224"/>
    </location>
</feature>
<evidence type="ECO:0000313" key="3">
    <source>
        <dbReference type="EMBL" id="WOK95703.1"/>
    </source>
</evidence>
<dbReference type="InterPro" id="IPR045036">
    <property type="entry name" value="Spartin-like"/>
</dbReference>
<reference evidence="3 4" key="1">
    <citation type="submission" date="2023-10" db="EMBL/GenBank/DDBJ databases">
        <title>Chromosome-scale genome assembly provides insights into flower coloration mechanisms of Canna indica.</title>
        <authorList>
            <person name="Li C."/>
        </authorList>
    </citation>
    <scope>NUCLEOTIDE SEQUENCE [LARGE SCALE GENOMIC DNA]</scope>
    <source>
        <tissue evidence="3">Flower</tissue>
    </source>
</reference>
<name>A0AAQ3JSP1_9LILI</name>
<dbReference type="AlphaFoldDB" id="A0AAQ3JSP1"/>
<dbReference type="Proteomes" id="UP001327560">
    <property type="component" value="Chromosome 1"/>
</dbReference>
<organism evidence="3 4">
    <name type="scientific">Canna indica</name>
    <name type="common">Indian-shot</name>
    <dbReference type="NCBI Taxonomy" id="4628"/>
    <lineage>
        <taxon>Eukaryota</taxon>
        <taxon>Viridiplantae</taxon>
        <taxon>Streptophyta</taxon>
        <taxon>Embryophyta</taxon>
        <taxon>Tracheophyta</taxon>
        <taxon>Spermatophyta</taxon>
        <taxon>Magnoliopsida</taxon>
        <taxon>Liliopsida</taxon>
        <taxon>Zingiberales</taxon>
        <taxon>Cannaceae</taxon>
        <taxon>Canna</taxon>
    </lineage>
</organism>
<dbReference type="PANTHER" id="PTHR21068">
    <property type="entry name" value="SPARTIN"/>
    <property type="match status" value="1"/>
</dbReference>
<protein>
    <submittedName>
        <fullName evidence="3">Senescence/dehydration-associated protein</fullName>
    </submittedName>
</protein>
<evidence type="ECO:0000259" key="2">
    <source>
        <dbReference type="Pfam" id="PF06911"/>
    </source>
</evidence>